<feature type="signal peptide" evidence="1">
    <location>
        <begin position="1"/>
        <end position="40"/>
    </location>
</feature>
<gene>
    <name evidence="2" type="ORF">D0T12_06790</name>
</gene>
<accession>A0A372GLR9</accession>
<keyword evidence="3" id="KW-1185">Reference proteome</keyword>
<sequence>MAVPPRPTWKAAMLNTGRVLPAILGATLALPALTATSAGAAVTDPPPDGVTVEVAVVNGTGCVQGGMSVYFSVDKQALTLLRDEVRVEVGGGKNPATDRRTCQVLLRIHVPQGYSYAIKPAVDYRGYAELEAGASGVLTSSSHLQGTPNPAPKTFKLDGPFSGPWRFQPPDSDPVFKPCGEQRSFVISSDLRVSLGTSDKTKISYMTMEGKEVYPMVWKRCSTT</sequence>
<keyword evidence="1" id="KW-0732">Signal</keyword>
<comment type="caution">
    <text evidence="2">The sequence shown here is derived from an EMBL/GenBank/DDBJ whole genome shotgun (WGS) entry which is preliminary data.</text>
</comment>
<organism evidence="2 3">
    <name type="scientific">Actinomadura spongiicola</name>
    <dbReference type="NCBI Taxonomy" id="2303421"/>
    <lineage>
        <taxon>Bacteria</taxon>
        <taxon>Bacillati</taxon>
        <taxon>Actinomycetota</taxon>
        <taxon>Actinomycetes</taxon>
        <taxon>Streptosporangiales</taxon>
        <taxon>Thermomonosporaceae</taxon>
        <taxon>Actinomadura</taxon>
    </lineage>
</organism>
<feature type="chain" id="PRO_5016869855" evidence="1">
    <location>
        <begin position="41"/>
        <end position="224"/>
    </location>
</feature>
<dbReference type="AlphaFoldDB" id="A0A372GLR9"/>
<dbReference type="Proteomes" id="UP000262882">
    <property type="component" value="Unassembled WGS sequence"/>
</dbReference>
<reference evidence="2 3" key="1">
    <citation type="submission" date="2018-08" db="EMBL/GenBank/DDBJ databases">
        <title>Actinomadura spongicola sp. nov., isolated from marine sponge Leucetta chagosensis.</title>
        <authorList>
            <person name="Li L."/>
            <person name="Lin H.W."/>
        </authorList>
    </citation>
    <scope>NUCLEOTIDE SEQUENCE [LARGE SCALE GENOMIC DNA]</scope>
    <source>
        <strain evidence="2 3">LHW52907</strain>
    </source>
</reference>
<evidence type="ECO:0000313" key="3">
    <source>
        <dbReference type="Proteomes" id="UP000262882"/>
    </source>
</evidence>
<dbReference type="Pfam" id="PF14273">
    <property type="entry name" value="DUF4360"/>
    <property type="match status" value="1"/>
</dbReference>
<dbReference type="EMBL" id="QVNQ01000002">
    <property type="protein sequence ID" value="RFS86305.1"/>
    <property type="molecule type" value="Genomic_DNA"/>
</dbReference>
<name>A0A372GLR9_9ACTN</name>
<proteinExistence type="predicted"/>
<dbReference type="PANTHER" id="PTHR38847">
    <property type="match status" value="1"/>
</dbReference>
<evidence type="ECO:0000313" key="2">
    <source>
        <dbReference type="EMBL" id="RFS86305.1"/>
    </source>
</evidence>
<dbReference type="InterPro" id="IPR025649">
    <property type="entry name" value="DUF4360"/>
</dbReference>
<dbReference type="PANTHER" id="PTHR38847:SF1">
    <property type="entry name" value="PSEUDOURIDINE SYNTHASE RSUA_RLUA-LIKE DOMAIN-CONTAINING PROTEIN"/>
    <property type="match status" value="1"/>
</dbReference>
<protein>
    <submittedName>
        <fullName evidence="2">DUF4360 domain-containing protein</fullName>
    </submittedName>
</protein>
<evidence type="ECO:0000256" key="1">
    <source>
        <dbReference type="SAM" id="SignalP"/>
    </source>
</evidence>